<feature type="domain" description="Trichothecene 3-O-acetyltransferase-like N-terminal" evidence="2">
    <location>
        <begin position="16"/>
        <end position="169"/>
    </location>
</feature>
<proteinExistence type="predicted"/>
<comment type="caution">
    <text evidence="3">The sequence shown here is derived from an EMBL/GenBank/DDBJ whole genome shotgun (WGS) entry which is preliminary data.</text>
</comment>
<dbReference type="Proteomes" id="UP001345827">
    <property type="component" value="Unassembled WGS sequence"/>
</dbReference>
<keyword evidence="4" id="KW-1185">Reference proteome</keyword>
<dbReference type="GO" id="GO:0016747">
    <property type="term" value="F:acyltransferase activity, transferring groups other than amino-acyl groups"/>
    <property type="evidence" value="ECO:0007669"/>
    <property type="project" value="TreeGrafter"/>
</dbReference>
<evidence type="ECO:0000313" key="3">
    <source>
        <dbReference type="EMBL" id="KAK5545615.1"/>
    </source>
</evidence>
<dbReference type="Pfam" id="PF22664">
    <property type="entry name" value="TRI-like_N"/>
    <property type="match status" value="1"/>
</dbReference>
<accession>A0AAV9QN93</accession>
<dbReference type="Gene3D" id="3.30.559.10">
    <property type="entry name" value="Chloramphenicol acetyltransferase-like domain"/>
    <property type="match status" value="2"/>
</dbReference>
<dbReference type="InterPro" id="IPR054710">
    <property type="entry name" value="Tri101-like_N"/>
</dbReference>
<reference evidence="3 4" key="1">
    <citation type="submission" date="2023-06" db="EMBL/GenBank/DDBJ databases">
        <title>Black Yeasts Isolated from many extreme environments.</title>
        <authorList>
            <person name="Coleine C."/>
            <person name="Stajich J.E."/>
            <person name="Selbmann L."/>
        </authorList>
    </citation>
    <scope>NUCLEOTIDE SEQUENCE [LARGE SCALE GENOMIC DNA]</scope>
    <source>
        <strain evidence="3 4">CCFEE 5887</strain>
    </source>
</reference>
<sequence>MMRQPGIFGQMVWDCYTVGLLGFRTTPNASRKSITAKLDHAALTLLGAFPFLTGQVITEGRSTTNSGIYCIVPYAPHDGRSPVRVKDCSDLCPSYDEIMQADAPFSMLDGDILCPMKGMGYRYTERTVQPVFIVQANFIHGGLLLCFASMHQALDMNGQGVLIRLFAAAARGEELDPEIVAMGNRDADRIVPPLKNDEVALGHEEFRQPSSLAPSAPPLHLEPGTAPWRYWRFRRDKLIELKTLAAESSPLVSTNDAVTAFYLQRLTSARINSGRLDKTDEVRCLRAVDARRSLVPSVPEGYLGHLVALGVTQLPAAQVQQEALSSVASAVRQSVLKVDDHYVRSLATLIANTADKTTIFYTARLRPGKDVCVSSWAQIKIENFDLGEPLGKPDFFRRPRLSEVPDLAYIMPRTKDGDMDLATSLFRDDVSGLQNDAAWMKYVEFIG</sequence>
<evidence type="ECO:0000256" key="1">
    <source>
        <dbReference type="ARBA" id="ARBA00022679"/>
    </source>
</evidence>
<dbReference type="PANTHER" id="PTHR31642:SF310">
    <property type="entry name" value="FATTY ALCOHOL:CAFFEOYL-COA ACYLTRANSFERASE"/>
    <property type="match status" value="1"/>
</dbReference>
<dbReference type="InterPro" id="IPR023213">
    <property type="entry name" value="CAT-like_dom_sf"/>
</dbReference>
<evidence type="ECO:0000313" key="4">
    <source>
        <dbReference type="Proteomes" id="UP001345827"/>
    </source>
</evidence>
<keyword evidence="1" id="KW-0808">Transferase</keyword>
<evidence type="ECO:0000259" key="2">
    <source>
        <dbReference type="Pfam" id="PF22664"/>
    </source>
</evidence>
<gene>
    <name evidence="3" type="ORF">LTR25_000622</name>
</gene>
<dbReference type="InterPro" id="IPR050317">
    <property type="entry name" value="Plant_Fungal_Acyltransferase"/>
</dbReference>
<dbReference type="EMBL" id="JAXLQG010000001">
    <property type="protein sequence ID" value="KAK5545615.1"/>
    <property type="molecule type" value="Genomic_DNA"/>
</dbReference>
<name>A0AAV9QN93_9PEZI</name>
<dbReference type="AlphaFoldDB" id="A0AAV9QN93"/>
<protein>
    <recommendedName>
        <fullName evidence="2">Trichothecene 3-O-acetyltransferase-like N-terminal domain-containing protein</fullName>
    </recommendedName>
</protein>
<organism evidence="3 4">
    <name type="scientific">Vermiconidia calcicola</name>
    <dbReference type="NCBI Taxonomy" id="1690605"/>
    <lineage>
        <taxon>Eukaryota</taxon>
        <taxon>Fungi</taxon>
        <taxon>Dikarya</taxon>
        <taxon>Ascomycota</taxon>
        <taxon>Pezizomycotina</taxon>
        <taxon>Dothideomycetes</taxon>
        <taxon>Dothideomycetidae</taxon>
        <taxon>Mycosphaerellales</taxon>
        <taxon>Extremaceae</taxon>
        <taxon>Vermiconidia</taxon>
    </lineage>
</organism>
<dbReference type="PANTHER" id="PTHR31642">
    <property type="entry name" value="TRICHOTHECENE 3-O-ACETYLTRANSFERASE"/>
    <property type="match status" value="1"/>
</dbReference>